<reference evidence="3 4" key="2">
    <citation type="submission" date="2017-04" db="EMBL/GenBank/DDBJ databases">
        <title>CpG methylation of centromeres and impact of large insertions on vertebrate speciation.</title>
        <authorList>
            <person name="Ichikawa K."/>
            <person name="Yoshimura J."/>
            <person name="Morishita S."/>
        </authorList>
    </citation>
    <scope>NUCLEOTIDE SEQUENCE</scope>
    <source>
        <strain evidence="3 4">HNI</strain>
    </source>
</reference>
<dbReference type="InterPro" id="IPR001304">
    <property type="entry name" value="C-type_lectin-like"/>
</dbReference>
<dbReference type="PANTHER" id="PTHR22803">
    <property type="entry name" value="MANNOSE, PHOSPHOLIPASE, LECTIN RECEPTOR RELATED"/>
    <property type="match status" value="1"/>
</dbReference>
<accession>A0A3P9L175</accession>
<evidence type="ECO:0000313" key="3">
    <source>
        <dbReference type="Ensembl" id="ENSORLP00020014391.1"/>
    </source>
</evidence>
<dbReference type="InterPro" id="IPR033989">
    <property type="entry name" value="CD209-like_CTLD"/>
</dbReference>
<reference evidence="3" key="3">
    <citation type="submission" date="2025-08" db="UniProtKB">
        <authorList>
            <consortium name="Ensembl"/>
        </authorList>
    </citation>
    <scope>IDENTIFICATION</scope>
    <source>
        <strain evidence="3">HNI</strain>
    </source>
</reference>
<feature type="domain" description="C-type lectin" evidence="2">
    <location>
        <begin position="44"/>
        <end position="157"/>
    </location>
</feature>
<dbReference type="GO" id="GO:0030246">
    <property type="term" value="F:carbohydrate binding"/>
    <property type="evidence" value="ECO:0007669"/>
    <property type="project" value="UniProtKB-KW"/>
</dbReference>
<keyword evidence="1" id="KW-0430">Lectin</keyword>
<proteinExistence type="predicted"/>
<evidence type="ECO:0000313" key="4">
    <source>
        <dbReference type="Proteomes" id="UP000265180"/>
    </source>
</evidence>
<dbReference type="Ensembl" id="ENSORLT00020022145.1">
    <property type="protein sequence ID" value="ENSORLP00020014391.1"/>
    <property type="gene ID" value="ENSORLG00020015400.1"/>
</dbReference>
<reference evidence="3" key="4">
    <citation type="submission" date="2025-09" db="UniProtKB">
        <authorList>
            <consortium name="Ensembl"/>
        </authorList>
    </citation>
    <scope>IDENTIFICATION</scope>
    <source>
        <strain evidence="3">HNI</strain>
    </source>
</reference>
<dbReference type="CDD" id="cd03590">
    <property type="entry name" value="CLECT_DC-SIGN_like"/>
    <property type="match status" value="1"/>
</dbReference>
<dbReference type="Proteomes" id="UP000265180">
    <property type="component" value="Chromosome 21"/>
</dbReference>
<reference key="1">
    <citation type="journal article" date="2007" name="Nature">
        <title>The medaka draft genome and insights into vertebrate genome evolution.</title>
        <authorList>
            <person name="Kasahara M."/>
            <person name="Naruse K."/>
            <person name="Sasaki S."/>
            <person name="Nakatani Y."/>
            <person name="Qu W."/>
            <person name="Ahsan B."/>
            <person name="Yamada T."/>
            <person name="Nagayasu Y."/>
            <person name="Doi K."/>
            <person name="Kasai Y."/>
            <person name="Jindo T."/>
            <person name="Kobayashi D."/>
            <person name="Shimada A."/>
            <person name="Toyoda A."/>
            <person name="Kuroki Y."/>
            <person name="Fujiyama A."/>
            <person name="Sasaki T."/>
            <person name="Shimizu A."/>
            <person name="Asakawa S."/>
            <person name="Shimizu N."/>
            <person name="Hashimoto S."/>
            <person name="Yang J."/>
            <person name="Lee Y."/>
            <person name="Matsushima K."/>
            <person name="Sugano S."/>
            <person name="Sakaizumi M."/>
            <person name="Narita T."/>
            <person name="Ohishi K."/>
            <person name="Haga S."/>
            <person name="Ohta F."/>
            <person name="Nomoto H."/>
            <person name="Nogata K."/>
            <person name="Morishita T."/>
            <person name="Endo T."/>
            <person name="Shin-I T."/>
            <person name="Takeda H."/>
            <person name="Morishita S."/>
            <person name="Kohara Y."/>
        </authorList>
    </citation>
    <scope>NUCLEOTIDE SEQUENCE [LARGE SCALE GENOMIC DNA]</scope>
    <source>
        <strain>Hd-rR</strain>
    </source>
</reference>
<name>A0A3P9L175_ORYLA</name>
<dbReference type="SUPFAM" id="SSF56436">
    <property type="entry name" value="C-type lectin-like"/>
    <property type="match status" value="1"/>
</dbReference>
<dbReference type="PROSITE" id="PS50041">
    <property type="entry name" value="C_TYPE_LECTIN_2"/>
    <property type="match status" value="1"/>
</dbReference>
<dbReference type="SMART" id="SM00034">
    <property type="entry name" value="CLECT"/>
    <property type="match status" value="1"/>
</dbReference>
<organism evidence="3 4">
    <name type="scientific">Oryzias latipes</name>
    <name type="common">Japanese rice fish</name>
    <name type="synonym">Japanese killifish</name>
    <dbReference type="NCBI Taxonomy" id="8090"/>
    <lineage>
        <taxon>Eukaryota</taxon>
        <taxon>Metazoa</taxon>
        <taxon>Chordata</taxon>
        <taxon>Craniata</taxon>
        <taxon>Vertebrata</taxon>
        <taxon>Euteleostomi</taxon>
        <taxon>Actinopterygii</taxon>
        <taxon>Neopterygii</taxon>
        <taxon>Teleostei</taxon>
        <taxon>Neoteleostei</taxon>
        <taxon>Acanthomorphata</taxon>
        <taxon>Ovalentaria</taxon>
        <taxon>Atherinomorphae</taxon>
        <taxon>Beloniformes</taxon>
        <taxon>Adrianichthyidae</taxon>
        <taxon>Oryziinae</taxon>
        <taxon>Oryzias</taxon>
    </lineage>
</organism>
<sequence length="162" mass="18584">MCFSERVDYADRYARTFSHISIVSIVSIMSKSRKTRCPKKWIGFGSSCYFLSEESKTWDEAREFCRARGADLVVINTEEENEFISALKKQQVWIGLTDRDLEGTWKSVDGSSLNLTFWGSGQPDDYDAEEDCGETNFEFLGHWNDVPCHLSRQLISLTVILT</sequence>
<evidence type="ECO:0000256" key="1">
    <source>
        <dbReference type="ARBA" id="ARBA00022734"/>
    </source>
</evidence>
<dbReference type="Pfam" id="PF00059">
    <property type="entry name" value="Lectin_C"/>
    <property type="match status" value="1"/>
</dbReference>
<dbReference type="InterPro" id="IPR050111">
    <property type="entry name" value="C-type_lectin/snaclec_domain"/>
</dbReference>
<dbReference type="Gene3D" id="3.10.100.10">
    <property type="entry name" value="Mannose-Binding Protein A, subunit A"/>
    <property type="match status" value="1"/>
</dbReference>
<protein>
    <recommendedName>
        <fullName evidence="2">C-type lectin domain-containing protein</fullName>
    </recommendedName>
</protein>
<evidence type="ECO:0000259" key="2">
    <source>
        <dbReference type="PROSITE" id="PS50041"/>
    </source>
</evidence>
<dbReference type="InterPro" id="IPR016186">
    <property type="entry name" value="C-type_lectin-like/link_sf"/>
</dbReference>
<dbReference type="AlphaFoldDB" id="A0A3P9L175"/>
<dbReference type="InterPro" id="IPR016187">
    <property type="entry name" value="CTDL_fold"/>
</dbReference>